<keyword evidence="1" id="KW-0812">Transmembrane</keyword>
<gene>
    <name evidence="2" type="ORF">MNOR_LOCUS366</name>
</gene>
<keyword evidence="1" id="KW-0472">Membrane</keyword>
<proteinExistence type="predicted"/>
<feature type="transmembrane region" description="Helical" evidence="1">
    <location>
        <begin position="83"/>
        <end position="109"/>
    </location>
</feature>
<feature type="transmembrane region" description="Helical" evidence="1">
    <location>
        <begin position="12"/>
        <end position="31"/>
    </location>
</feature>
<feature type="non-terminal residue" evidence="2">
    <location>
        <position position="1"/>
    </location>
</feature>
<evidence type="ECO:0000256" key="1">
    <source>
        <dbReference type="SAM" id="Phobius"/>
    </source>
</evidence>
<accession>A0AAV2PGI8</accession>
<dbReference type="Proteomes" id="UP001497623">
    <property type="component" value="Unassembled WGS sequence"/>
</dbReference>
<comment type="caution">
    <text evidence="2">The sequence shown here is derived from an EMBL/GenBank/DDBJ whole genome shotgun (WGS) entry which is preliminary data.</text>
</comment>
<protein>
    <submittedName>
        <fullName evidence="2">Uncharacterized protein</fullName>
    </submittedName>
</protein>
<dbReference type="EMBL" id="CAXKWB010000078">
    <property type="protein sequence ID" value="CAL4059046.1"/>
    <property type="molecule type" value="Genomic_DNA"/>
</dbReference>
<feature type="transmembrane region" description="Helical" evidence="1">
    <location>
        <begin position="51"/>
        <end position="71"/>
    </location>
</feature>
<dbReference type="AlphaFoldDB" id="A0AAV2PGI8"/>
<sequence>TEGYHCSNCKLRVRVLVISVVCLIFNATYIGWDSAVSIYVQEVDIQKGLAIASWVSVISYAINLSICNFLILGTVQYKSNLCLVWIIASIFHVLLEIAMGLTIIILTSIGNPLIRYAGWRMTKYVTDIYIPFLVAGAFKLIIAGLRIYFMVVVRSLCQMFDDGSRHIYPWET</sequence>
<evidence type="ECO:0000313" key="2">
    <source>
        <dbReference type="EMBL" id="CAL4059046.1"/>
    </source>
</evidence>
<feature type="transmembrane region" description="Helical" evidence="1">
    <location>
        <begin position="129"/>
        <end position="149"/>
    </location>
</feature>
<keyword evidence="3" id="KW-1185">Reference proteome</keyword>
<evidence type="ECO:0000313" key="3">
    <source>
        <dbReference type="Proteomes" id="UP001497623"/>
    </source>
</evidence>
<reference evidence="2 3" key="1">
    <citation type="submission" date="2024-05" db="EMBL/GenBank/DDBJ databases">
        <authorList>
            <person name="Wallberg A."/>
        </authorList>
    </citation>
    <scope>NUCLEOTIDE SEQUENCE [LARGE SCALE GENOMIC DNA]</scope>
</reference>
<keyword evidence="1" id="KW-1133">Transmembrane helix</keyword>
<name>A0AAV2PGI8_MEGNR</name>
<organism evidence="2 3">
    <name type="scientific">Meganyctiphanes norvegica</name>
    <name type="common">Northern krill</name>
    <name type="synonym">Thysanopoda norvegica</name>
    <dbReference type="NCBI Taxonomy" id="48144"/>
    <lineage>
        <taxon>Eukaryota</taxon>
        <taxon>Metazoa</taxon>
        <taxon>Ecdysozoa</taxon>
        <taxon>Arthropoda</taxon>
        <taxon>Crustacea</taxon>
        <taxon>Multicrustacea</taxon>
        <taxon>Malacostraca</taxon>
        <taxon>Eumalacostraca</taxon>
        <taxon>Eucarida</taxon>
        <taxon>Euphausiacea</taxon>
        <taxon>Euphausiidae</taxon>
        <taxon>Meganyctiphanes</taxon>
    </lineage>
</organism>